<feature type="transmembrane region" description="Helical" evidence="1">
    <location>
        <begin position="223"/>
        <end position="242"/>
    </location>
</feature>
<dbReference type="Proteomes" id="UP001054837">
    <property type="component" value="Unassembled WGS sequence"/>
</dbReference>
<evidence type="ECO:0000256" key="1">
    <source>
        <dbReference type="SAM" id="Phobius"/>
    </source>
</evidence>
<accession>A0AAV4R894</accession>
<sequence length="318" mass="36188">MNEKKFAADIKVLLCFITVNLFSLAIWHNVYRKKDFIRHFIVKCEKLEFRFRSNLTSINTIIDSCLVLIALIITVSASFCIFHINLAPLQLKMYFSFFTFAKGQDTFSMLIKGTVIIIQFVCLLIPPAIAALLSGIVYFKTSDLLGKFRENLKNVKMDVLYHNEISKLFTNYNFLYLLVHEVEEEFSITIFMLLCSQWLNMNTVLLAYILYEGDLLSYSLGSLMIAQLIFAVILNVGVILCASRISYQVFRVQTALQVMYNRVGTVKSSPLHIVKNMLDIKFPVMTACGVLKLNPSLIATSFGSVLTYGLLVINVNRS</sequence>
<reference evidence="2 3" key="1">
    <citation type="submission" date="2021-06" db="EMBL/GenBank/DDBJ databases">
        <title>Caerostris darwini draft genome.</title>
        <authorList>
            <person name="Kono N."/>
            <person name="Arakawa K."/>
        </authorList>
    </citation>
    <scope>NUCLEOTIDE SEQUENCE [LARGE SCALE GENOMIC DNA]</scope>
</reference>
<name>A0AAV4R894_9ARAC</name>
<feature type="transmembrane region" description="Helical" evidence="1">
    <location>
        <begin position="110"/>
        <end position="139"/>
    </location>
</feature>
<comment type="caution">
    <text evidence="2">The sequence shown here is derived from an EMBL/GenBank/DDBJ whole genome shotgun (WGS) entry which is preliminary data.</text>
</comment>
<keyword evidence="1" id="KW-1133">Transmembrane helix</keyword>
<evidence type="ECO:0000313" key="3">
    <source>
        <dbReference type="Proteomes" id="UP001054837"/>
    </source>
</evidence>
<protein>
    <recommendedName>
        <fullName evidence="4">Gustatory receptor</fullName>
    </recommendedName>
</protein>
<keyword evidence="3" id="KW-1185">Reference proteome</keyword>
<organism evidence="2 3">
    <name type="scientific">Caerostris darwini</name>
    <dbReference type="NCBI Taxonomy" id="1538125"/>
    <lineage>
        <taxon>Eukaryota</taxon>
        <taxon>Metazoa</taxon>
        <taxon>Ecdysozoa</taxon>
        <taxon>Arthropoda</taxon>
        <taxon>Chelicerata</taxon>
        <taxon>Arachnida</taxon>
        <taxon>Araneae</taxon>
        <taxon>Araneomorphae</taxon>
        <taxon>Entelegynae</taxon>
        <taxon>Araneoidea</taxon>
        <taxon>Araneidae</taxon>
        <taxon>Caerostris</taxon>
    </lineage>
</organism>
<proteinExistence type="predicted"/>
<feature type="transmembrane region" description="Helical" evidence="1">
    <location>
        <begin position="12"/>
        <end position="30"/>
    </location>
</feature>
<feature type="transmembrane region" description="Helical" evidence="1">
    <location>
        <begin position="61"/>
        <end position="89"/>
    </location>
</feature>
<dbReference type="EMBL" id="BPLQ01005829">
    <property type="protein sequence ID" value="GIY17695.1"/>
    <property type="molecule type" value="Genomic_DNA"/>
</dbReference>
<keyword evidence="1" id="KW-0472">Membrane</keyword>
<evidence type="ECO:0008006" key="4">
    <source>
        <dbReference type="Google" id="ProtNLM"/>
    </source>
</evidence>
<keyword evidence="1" id="KW-0812">Transmembrane</keyword>
<dbReference type="AlphaFoldDB" id="A0AAV4R894"/>
<evidence type="ECO:0000313" key="2">
    <source>
        <dbReference type="EMBL" id="GIY17695.1"/>
    </source>
</evidence>
<feature type="transmembrane region" description="Helical" evidence="1">
    <location>
        <begin position="191"/>
        <end position="211"/>
    </location>
</feature>
<gene>
    <name evidence="2" type="primary">AVEN_267472_1</name>
    <name evidence="2" type="ORF">CDAR_406641</name>
</gene>